<protein>
    <submittedName>
        <fullName evidence="1">Uncharacterized protein</fullName>
    </submittedName>
</protein>
<dbReference type="RefSeq" id="WP_369147031.1">
    <property type="nucleotide sequence ID" value="NZ_CP163444.1"/>
</dbReference>
<sequence length="76" mass="8640">MHEHDAKLQHVVNCATEHVEERRPDLDASKWHASTLPAADYIVSGDVSVRVDLSVTVFEWRGEHGPELVRHDREAT</sequence>
<evidence type="ECO:0000313" key="1">
    <source>
        <dbReference type="EMBL" id="XDQ74509.1"/>
    </source>
</evidence>
<name>A0AB39TAP5_9ACTN</name>
<reference evidence="1" key="1">
    <citation type="submission" date="2024-07" db="EMBL/GenBank/DDBJ databases">
        <authorList>
            <person name="Yu S.T."/>
        </authorList>
    </citation>
    <scope>NUCLEOTIDE SEQUENCE</scope>
    <source>
        <strain evidence="1">R44</strain>
    </source>
</reference>
<gene>
    <name evidence="1" type="ORF">AB5J54_30100</name>
</gene>
<organism evidence="1">
    <name type="scientific">Streptomyces sp. R44</name>
    <dbReference type="NCBI Taxonomy" id="3238633"/>
    <lineage>
        <taxon>Bacteria</taxon>
        <taxon>Bacillati</taxon>
        <taxon>Actinomycetota</taxon>
        <taxon>Actinomycetes</taxon>
        <taxon>Kitasatosporales</taxon>
        <taxon>Streptomycetaceae</taxon>
        <taxon>Streptomyces</taxon>
    </lineage>
</organism>
<dbReference type="AlphaFoldDB" id="A0AB39TAP5"/>
<dbReference type="EMBL" id="CP163444">
    <property type="protein sequence ID" value="XDQ74509.1"/>
    <property type="molecule type" value="Genomic_DNA"/>
</dbReference>
<proteinExistence type="predicted"/>
<accession>A0AB39TAP5</accession>